<accession>A0A2T0ZQI4</accession>
<proteinExistence type="predicted"/>
<reference evidence="2 3" key="1">
    <citation type="submission" date="2018-03" db="EMBL/GenBank/DDBJ databases">
        <title>Genomic Encyclopedia of Archaeal and Bacterial Type Strains, Phase II (KMG-II): from individual species to whole genera.</title>
        <authorList>
            <person name="Goeker M."/>
        </authorList>
    </citation>
    <scope>NUCLEOTIDE SEQUENCE [LARGE SCALE GENOMIC DNA]</scope>
    <source>
        <strain evidence="2 3">DSM 100065</strain>
    </source>
</reference>
<dbReference type="Proteomes" id="UP000237752">
    <property type="component" value="Unassembled WGS sequence"/>
</dbReference>
<keyword evidence="3" id="KW-1185">Reference proteome</keyword>
<name>A0A2T0ZQI4_9ACTN</name>
<gene>
    <name evidence="2" type="ORF">CLV47_12011</name>
</gene>
<evidence type="ECO:0000313" key="2">
    <source>
        <dbReference type="EMBL" id="PRZ38544.1"/>
    </source>
</evidence>
<feature type="compositionally biased region" description="Low complexity" evidence="1">
    <location>
        <begin position="66"/>
        <end position="104"/>
    </location>
</feature>
<sequence>MNNSLVMSRQSADAVPACAFARVRVWSPLTPDGVARQDRSSRGTENGTTQRTDAISGYALLDKRATGSTGIFSSTGTTGTGTTSNDTSSNVTTGNRTTSTTDPTLLGSPPFWRSN</sequence>
<feature type="region of interest" description="Disordered" evidence="1">
    <location>
        <begin position="28"/>
        <end position="115"/>
    </location>
</feature>
<evidence type="ECO:0000313" key="3">
    <source>
        <dbReference type="Proteomes" id="UP000237752"/>
    </source>
</evidence>
<feature type="compositionally biased region" description="Polar residues" evidence="1">
    <location>
        <begin position="43"/>
        <end position="53"/>
    </location>
</feature>
<comment type="caution">
    <text evidence="2">The sequence shown here is derived from an EMBL/GenBank/DDBJ whole genome shotgun (WGS) entry which is preliminary data.</text>
</comment>
<organism evidence="2 3">
    <name type="scientific">Antricoccus suffuscus</name>
    <dbReference type="NCBI Taxonomy" id="1629062"/>
    <lineage>
        <taxon>Bacteria</taxon>
        <taxon>Bacillati</taxon>
        <taxon>Actinomycetota</taxon>
        <taxon>Actinomycetes</taxon>
        <taxon>Geodermatophilales</taxon>
        <taxon>Antricoccaceae</taxon>
        <taxon>Antricoccus</taxon>
    </lineage>
</organism>
<dbReference type="AlphaFoldDB" id="A0A2T0ZQI4"/>
<dbReference type="EMBL" id="PVUE01000020">
    <property type="protein sequence ID" value="PRZ38544.1"/>
    <property type="molecule type" value="Genomic_DNA"/>
</dbReference>
<protein>
    <submittedName>
        <fullName evidence="2">Uncharacterized protein</fullName>
    </submittedName>
</protein>
<evidence type="ECO:0000256" key="1">
    <source>
        <dbReference type="SAM" id="MobiDB-lite"/>
    </source>
</evidence>